<dbReference type="SUPFAM" id="SSF48371">
    <property type="entry name" value="ARM repeat"/>
    <property type="match status" value="2"/>
</dbReference>
<evidence type="ECO:0000259" key="3">
    <source>
        <dbReference type="Pfam" id="PF23271"/>
    </source>
</evidence>
<feature type="repeat" description="HEAT" evidence="2">
    <location>
        <begin position="1098"/>
        <end position="1135"/>
    </location>
</feature>
<evidence type="ECO:0000313" key="4">
    <source>
        <dbReference type="EMBL" id="OHS98318.1"/>
    </source>
</evidence>
<dbReference type="InterPro" id="IPR057546">
    <property type="entry name" value="HEAT_GCN1"/>
</dbReference>
<keyword evidence="1" id="KW-0677">Repeat</keyword>
<dbReference type="PANTHER" id="PTHR23346:SF7">
    <property type="entry name" value="STALLED RIBOSOME SENSOR GCN1"/>
    <property type="match status" value="1"/>
</dbReference>
<keyword evidence="5" id="KW-1185">Reference proteome</keyword>
<dbReference type="GO" id="GO:0034198">
    <property type="term" value="P:cellular response to amino acid starvation"/>
    <property type="evidence" value="ECO:0007669"/>
    <property type="project" value="TreeGrafter"/>
</dbReference>
<evidence type="ECO:0000256" key="2">
    <source>
        <dbReference type="PROSITE-ProRule" id="PRU00103"/>
    </source>
</evidence>
<reference evidence="4" key="1">
    <citation type="submission" date="2016-10" db="EMBL/GenBank/DDBJ databases">
        <authorList>
            <person name="Benchimol M."/>
            <person name="Almeida L.G."/>
            <person name="Vasconcelos A.T."/>
            <person name="Perreira-Neves A."/>
            <person name="Rosa I.A."/>
            <person name="Tasca T."/>
            <person name="Bogo M.R."/>
            <person name="de Souza W."/>
        </authorList>
    </citation>
    <scope>NUCLEOTIDE SEQUENCE [LARGE SCALE GENOMIC DNA]</scope>
    <source>
        <strain evidence="4">K</strain>
    </source>
</reference>
<dbReference type="VEuPathDB" id="TrichDB:TRFO_35261"/>
<dbReference type="Pfam" id="PF24987">
    <property type="entry name" value="HEAT_EF3_N"/>
    <property type="match status" value="1"/>
</dbReference>
<dbReference type="GO" id="GO:0005829">
    <property type="term" value="C:cytosol"/>
    <property type="evidence" value="ECO:0007669"/>
    <property type="project" value="TreeGrafter"/>
</dbReference>
<dbReference type="GO" id="GO:0019887">
    <property type="term" value="F:protein kinase regulator activity"/>
    <property type="evidence" value="ECO:0007669"/>
    <property type="project" value="TreeGrafter"/>
</dbReference>
<dbReference type="RefSeq" id="XP_068351455.1">
    <property type="nucleotide sequence ID" value="XM_068510153.1"/>
</dbReference>
<accession>A0A1J4JGK9</accession>
<dbReference type="Gene3D" id="1.25.10.10">
    <property type="entry name" value="Leucine-rich Repeat Variant"/>
    <property type="match status" value="4"/>
</dbReference>
<name>A0A1J4JGK9_9EUKA</name>
<proteinExistence type="predicted"/>
<dbReference type="GO" id="GO:0006417">
    <property type="term" value="P:regulation of translation"/>
    <property type="evidence" value="ECO:0007669"/>
    <property type="project" value="TreeGrafter"/>
</dbReference>
<gene>
    <name evidence="4" type="ORF">TRFO_35261</name>
</gene>
<dbReference type="InterPro" id="IPR016024">
    <property type="entry name" value="ARM-type_fold"/>
</dbReference>
<dbReference type="GeneID" id="94844857"/>
<comment type="caution">
    <text evidence="4">The sequence shown here is derived from an EMBL/GenBank/DDBJ whole genome shotgun (WGS) entry which is preliminary data.</text>
</comment>
<sequence length="2276" mass="253755">MGDEVEYSQASMESIVYDYLTFDITSKVQTKLANDLLEIGKTHSQEIIDYAEKLWKTYKLHQEGLRFLRLLSLLSGYDKAKVLPTVYLILDVIDKSLLKNQFIAACHYIAKIITINELPKTLSLSVFGVLRFIKIEDPAKVSSLADSFGDCLTKVTNKKLPSFIYAKAYAKTIPRDVFIEKVIPKIERQLLRSSESFIGIAARVLPLYEFPVTQKSFGQTLLNLISSKSDKTEAPKILAQCYPIFNSDELYKAVIATLKSCTNFEARVVLSNTFAKFNAEKISDEILSAVFDQIKAEKQADVQSNLILSLQNTADRCVPLFKGLTVNATNISSFCNVLFNASKNEEVISLVKQYFKLSPPSVSRVLLKQGYSLSKEECDAVLAPTKFINDKFEALLMNGQAEQCVEIFLTAPSQFTNNALAISSSLIAPLLEKLVINPSITDEILLKFTKKVKQSPNSFDRTTLALLWPTKATKEDAEKLLEIYNLRKKLAGASLAEAGFTKDQFEYVKGTFARYIDDPLRKEDIDIILCQDEIDVKHSSAEKYVEMKNEIAHPNASTNLPQLKKQFEKVKVKVIASQKQIKDNLNETCVKPVLDSIYLLTCHFKNERKPVTASLTSLTRYLLELRDIPIFTNEVENCLFSCLQRVPAFRTMPRTILSILTHDNETLDIEMLQYLVPSGALSDVMLHMIASNLPALLSSSFAPKFCDLNAITPETDLDLLLPIYLEHASLSQEIVDFTVYLCKDVPVSRLQIAFDHLMDNDQIIRMTALNCIGIANFDIKVTPLFLCQLHVHAVSDELAIDLIQTLEHEELTIEQINEVYTTLFNRNSSDETLQKDIGISYGRLTSKCKDSAVKFLVALYNKNTQKVESYNIPVQNNVRYALSYSFLELKPMTPTCIDFITLTALKDTVDVVRDNMTKVCEFYISTFDKSDLPDLFKRFFEPLNLPPVTVAENNRLRTCLVKLCVKIVDIDYEQFGQVLLECLMKYNIRSIDDDLRDICAKTISKLAKKKSASLPDLLNNLTATRDQQNTFDKLLGYAYSQCALLHAQGVSSLRGGIFDQTDTLSKSKKEDDRCLACFLFAGLSFMFGAILEPSLPRVLPVLLALFGDRADVVRQAAEKAIQSIVKNLTHACVERVLPYALSKVENDESWRVQQAAILLVEAVLKNNPRNIAKFIPSLVASLGKALKSATSSVREHAVETIDLLKTNISNEAVSEIFPFLIQAISNPATLNVAIEKITHLNLTAKLDTTALSLIVPIVANGCNSSIMSLKTDSLKVVGQLPIISADGSLDHFSDELIPPLMNGVGDSSPNIRAIAAASLSSLVPCFKSDKYNEIMDSLLNEMTTKKTFAERQGNAQAIASLIKTRGVDQLNAQLHSFVDLAKNSKEIQVREGYVSLLGFLSHFFGEEFSSSYNITIEAVLDACADPNDAIRTVGLRSASLIAKTFSQSHPKLILTPYFTCALKENWRQRLCAVNFMKSFVMATTNTTEADDKGIRTIGELLQKLETAVSKELLYPALFTLFILSADPVPTVSREAQLVWRQVVPNTGQFLRNAMDVLLDRIAAFTRSEFEVVRTVGACSMALGIRKLKTRFLIKCFEQIEVQLNDDDIDAVHGAILSIHMMIELLSQDDKMKACTLLAPFLSSPFPIVRQEALEAFVEMRDSLGEHGAKEVSIQLVKYVFQKAASGDDVSYLSGLLGILGHHAMVDLTNKIMQRPIDEHRPVIAGKIVGAAGPALNDVMVGFSERMITMSAHPPTEKDGTTAINIATNVIDVLSNDHRKIFSNKLVENMRSQQPQNRKASIIIGGYLLSKVSSSFNDIVRALVRASLYLFDDPLEEIQKKAIESIAGVSKTIPLEDIPQLIKEMCDTLESLCTVTKVRAFTKPESFEALNVILEDAFESKDEGAVYSACSILATVVPQLSDPPVTTRKLLARCVLSLQLFSEPSIQMKLLQASRALFERTSSERQMLVNSLPMAYLRLFRSGRLDLQTAAADALCCYAKKVSEPMIVVRCLLQIIRTQCQNVSSTVINALINITKPLKLQSQNCDECVSSLKPLLMNHRPGMRELSAQAISVVLLSSPVDTMVEKVTNGSILSFENDDNTHTSMIILNEILKSTIPEVSNVVLPFVQKMLPDFASNKDERVQQVYPKVCVTIMLCKTSLLPELLPYVLDIFENGEVEQQVVACQELHRFTSIKESLPESDMLSILNCLMTANLYGFPAVQSASSSTIFDLFKLDEKDDNQLKLLAKKMPDPKSVYESFKNVIEQVQTDRANQRNAK</sequence>
<dbReference type="EMBL" id="MLAK01001061">
    <property type="protein sequence ID" value="OHS98318.1"/>
    <property type="molecule type" value="Genomic_DNA"/>
</dbReference>
<feature type="repeat" description="HEAT" evidence="2">
    <location>
        <begin position="1296"/>
        <end position="1333"/>
    </location>
</feature>
<dbReference type="InterPro" id="IPR011989">
    <property type="entry name" value="ARM-like"/>
</dbReference>
<dbReference type="OrthoDB" id="5148094at2759"/>
<protein>
    <submittedName>
        <fullName evidence="4">HEAT repeat family protein</fullName>
    </submittedName>
</protein>
<evidence type="ECO:0000313" key="5">
    <source>
        <dbReference type="Proteomes" id="UP000179807"/>
    </source>
</evidence>
<evidence type="ECO:0000256" key="1">
    <source>
        <dbReference type="ARBA" id="ARBA00022737"/>
    </source>
</evidence>
<organism evidence="4 5">
    <name type="scientific">Tritrichomonas foetus</name>
    <dbReference type="NCBI Taxonomy" id="1144522"/>
    <lineage>
        <taxon>Eukaryota</taxon>
        <taxon>Metamonada</taxon>
        <taxon>Parabasalia</taxon>
        <taxon>Tritrichomonadida</taxon>
        <taxon>Tritrichomonadidae</taxon>
        <taxon>Tritrichomonas</taxon>
    </lineage>
</organism>
<dbReference type="Pfam" id="PF23271">
    <property type="entry name" value="HEAT_GCN1"/>
    <property type="match status" value="1"/>
</dbReference>
<dbReference type="PANTHER" id="PTHR23346">
    <property type="entry name" value="TRANSLATIONAL ACTIVATOR GCN1-RELATED"/>
    <property type="match status" value="1"/>
</dbReference>
<dbReference type="InterPro" id="IPR021133">
    <property type="entry name" value="HEAT_type_2"/>
</dbReference>
<feature type="domain" description="Stalled ribosome sensor GCN1-like HEAT repeats region" evidence="3">
    <location>
        <begin position="1710"/>
        <end position="1879"/>
    </location>
</feature>
<dbReference type="Proteomes" id="UP000179807">
    <property type="component" value="Unassembled WGS sequence"/>
</dbReference>
<dbReference type="PROSITE" id="PS50077">
    <property type="entry name" value="HEAT_REPEAT"/>
    <property type="match status" value="2"/>
</dbReference>